<protein>
    <submittedName>
        <fullName evidence="2">Uncharacterized protein</fullName>
    </submittedName>
</protein>
<evidence type="ECO:0000313" key="2">
    <source>
        <dbReference type="EMBL" id="MFI2473198.1"/>
    </source>
</evidence>
<accession>A0ABW7WWI7</accession>
<reference evidence="2 3" key="1">
    <citation type="submission" date="2024-10" db="EMBL/GenBank/DDBJ databases">
        <title>The Natural Products Discovery Center: Release of the First 8490 Sequenced Strains for Exploring Actinobacteria Biosynthetic Diversity.</title>
        <authorList>
            <person name="Kalkreuter E."/>
            <person name="Kautsar S.A."/>
            <person name="Yang D."/>
            <person name="Bader C.D."/>
            <person name="Teijaro C.N."/>
            <person name="Fluegel L."/>
            <person name="Davis C.M."/>
            <person name="Simpson J.R."/>
            <person name="Lauterbach L."/>
            <person name="Steele A.D."/>
            <person name="Gui C."/>
            <person name="Meng S."/>
            <person name="Li G."/>
            <person name="Viehrig K."/>
            <person name="Ye F."/>
            <person name="Su P."/>
            <person name="Kiefer A.F."/>
            <person name="Nichols A."/>
            <person name="Cepeda A.J."/>
            <person name="Yan W."/>
            <person name="Fan B."/>
            <person name="Jiang Y."/>
            <person name="Adhikari A."/>
            <person name="Zheng C.-J."/>
            <person name="Schuster L."/>
            <person name="Cowan T.M."/>
            <person name="Smanski M.J."/>
            <person name="Chevrette M.G."/>
            <person name="De Carvalho L.P.S."/>
            <person name="Shen B."/>
        </authorList>
    </citation>
    <scope>NUCLEOTIDE SEQUENCE [LARGE SCALE GENOMIC DNA]</scope>
    <source>
        <strain evidence="2 3">NPDC019275</strain>
    </source>
</reference>
<evidence type="ECO:0000313" key="3">
    <source>
        <dbReference type="Proteomes" id="UP001611415"/>
    </source>
</evidence>
<name>A0ABW7WWI7_9NOCA</name>
<dbReference type="RefSeq" id="WP_357403259.1">
    <property type="nucleotide sequence ID" value="NZ_JBEYCD010000004.1"/>
</dbReference>
<sequence length="57" mass="6558">MTQDESRDRSEDPRAHWRHLPPEPTRYIEEIYVGPSASDHALPAADPDQDVIRRYGG</sequence>
<feature type="region of interest" description="Disordered" evidence="1">
    <location>
        <begin position="1"/>
        <end position="22"/>
    </location>
</feature>
<comment type="caution">
    <text evidence="2">The sequence shown here is derived from an EMBL/GenBank/DDBJ whole genome shotgun (WGS) entry which is preliminary data.</text>
</comment>
<proteinExistence type="predicted"/>
<dbReference type="EMBL" id="JBIRYO010000004">
    <property type="protein sequence ID" value="MFI2473198.1"/>
    <property type="molecule type" value="Genomic_DNA"/>
</dbReference>
<organism evidence="2 3">
    <name type="scientific">Nocardia xishanensis</name>
    <dbReference type="NCBI Taxonomy" id="238964"/>
    <lineage>
        <taxon>Bacteria</taxon>
        <taxon>Bacillati</taxon>
        <taxon>Actinomycetota</taxon>
        <taxon>Actinomycetes</taxon>
        <taxon>Mycobacteriales</taxon>
        <taxon>Nocardiaceae</taxon>
        <taxon>Nocardia</taxon>
    </lineage>
</organism>
<keyword evidence="3" id="KW-1185">Reference proteome</keyword>
<gene>
    <name evidence="2" type="ORF">ACH49W_07440</name>
</gene>
<feature type="compositionally biased region" description="Basic and acidic residues" evidence="1">
    <location>
        <begin position="1"/>
        <end position="15"/>
    </location>
</feature>
<dbReference type="Proteomes" id="UP001611415">
    <property type="component" value="Unassembled WGS sequence"/>
</dbReference>
<evidence type="ECO:0000256" key="1">
    <source>
        <dbReference type="SAM" id="MobiDB-lite"/>
    </source>
</evidence>